<protein>
    <submittedName>
        <fullName evidence="2">Uncharacterized protein</fullName>
    </submittedName>
</protein>
<dbReference type="AlphaFoldDB" id="A0A3M2L461"/>
<feature type="chain" id="PRO_5038960315" evidence="1">
    <location>
        <begin position="18"/>
        <end position="147"/>
    </location>
</feature>
<gene>
    <name evidence="2" type="ORF">EBN03_14235</name>
</gene>
<comment type="caution">
    <text evidence="2">The sequence shown here is derived from an EMBL/GenBank/DDBJ whole genome shotgun (WGS) entry which is preliminary data.</text>
</comment>
<organism evidence="2 3">
    <name type="scientific">Nocardia stercoris</name>
    <dbReference type="NCBI Taxonomy" id="2483361"/>
    <lineage>
        <taxon>Bacteria</taxon>
        <taxon>Bacillati</taxon>
        <taxon>Actinomycetota</taxon>
        <taxon>Actinomycetes</taxon>
        <taxon>Mycobacteriales</taxon>
        <taxon>Nocardiaceae</taxon>
        <taxon>Nocardia</taxon>
    </lineage>
</organism>
<dbReference type="Proteomes" id="UP000279275">
    <property type="component" value="Unassembled WGS sequence"/>
</dbReference>
<evidence type="ECO:0000313" key="3">
    <source>
        <dbReference type="Proteomes" id="UP000279275"/>
    </source>
</evidence>
<reference evidence="2 3" key="1">
    <citation type="submission" date="2018-10" db="EMBL/GenBank/DDBJ databases">
        <title>Isolation from cow dung.</title>
        <authorList>
            <person name="Ling L."/>
        </authorList>
    </citation>
    <scope>NUCLEOTIDE SEQUENCE [LARGE SCALE GENOMIC DNA]</scope>
    <source>
        <strain evidence="2 3">NEAU-LL90</strain>
    </source>
</reference>
<keyword evidence="1" id="KW-0732">Signal</keyword>
<feature type="signal peptide" evidence="1">
    <location>
        <begin position="1"/>
        <end position="17"/>
    </location>
</feature>
<dbReference type="EMBL" id="RFFH01000005">
    <property type="protein sequence ID" value="RMI32164.1"/>
    <property type="molecule type" value="Genomic_DNA"/>
</dbReference>
<proteinExistence type="predicted"/>
<evidence type="ECO:0000256" key="1">
    <source>
        <dbReference type="SAM" id="SignalP"/>
    </source>
</evidence>
<evidence type="ECO:0000313" key="2">
    <source>
        <dbReference type="EMBL" id="RMI32164.1"/>
    </source>
</evidence>
<name>A0A3M2L461_9NOCA</name>
<sequence>MALVASAALLLWPAAVAVTPAAALPGLGGQYSINVRGVITNNGVPTTEPETRMQLAEADAAMVSVGAGSIDPRGNLSAITEVVKFASPQPQVVLLTKVNHSGPCVRRIVIPVPASGVTVGPIPLNVADLGTVNLALQFPGETVDCNS</sequence>
<accession>A0A3M2L461</accession>
<keyword evidence="3" id="KW-1185">Reference proteome</keyword>